<feature type="compositionally biased region" description="Low complexity" evidence="4">
    <location>
        <begin position="474"/>
        <end position="492"/>
    </location>
</feature>
<accession>A0A916RSF4</accession>
<organism evidence="7 8">
    <name type="scientific">Edaphobacter acidisoli</name>
    <dbReference type="NCBI Taxonomy" id="2040573"/>
    <lineage>
        <taxon>Bacteria</taxon>
        <taxon>Pseudomonadati</taxon>
        <taxon>Acidobacteriota</taxon>
        <taxon>Terriglobia</taxon>
        <taxon>Terriglobales</taxon>
        <taxon>Acidobacteriaceae</taxon>
        <taxon>Edaphobacter</taxon>
    </lineage>
</organism>
<dbReference type="InterPro" id="IPR017689">
    <property type="entry name" value="BamD"/>
</dbReference>
<keyword evidence="1 5" id="KW-0732">Signal</keyword>
<feature type="region of interest" description="Disordered" evidence="4">
    <location>
        <begin position="26"/>
        <end position="90"/>
    </location>
</feature>
<protein>
    <recommendedName>
        <fullName evidence="6">Outer membrane lipoprotein BamD-like domain-containing protein</fullName>
    </recommendedName>
</protein>
<dbReference type="InterPro" id="IPR011990">
    <property type="entry name" value="TPR-like_helical_dom_sf"/>
</dbReference>
<evidence type="ECO:0000256" key="2">
    <source>
        <dbReference type="ARBA" id="ARBA00023136"/>
    </source>
</evidence>
<gene>
    <name evidence="7" type="ORF">GCM10011507_17890</name>
</gene>
<sequence length="589" mass="62968">MRASVLAGLVTAAMLAAPIAATAQVTGSSQTTTDANGQQHESVTLTATKPSKKSKKESKADKVVQSKDTKRELRKERKLNPQAAEDAKLPDKELYDKAQYAMKKGRFDVARLDLQTLLNTYPDSQYQMRAKLAVADSWYREGGTAALTQAESEYKDFITFFPNAPEAAEAQMRVGDIYFRQMDKPDRDYSKATHAEEEYRLMIQQFPDSPLVPQAKQRLREVQEVLATRESEIGTFYASHNNWPATIARYQTVIDTYPEFSHMDEVLIGLGDAYEAEANYARSLHLPEAAKAKLEQDYDGKAAAAYRKVVLEHSAAPHVEDARDRLAAMNLPIPTPTPEQVATSVALENSRRSYRLEDRAKLLFLHEPDVVMAARQGDPSLSDPKPTIAPDITRGIISDFKDALNPPKTEAAAPAPAQPQTAAAPAQTPAQSAATPTAPATPAAPLSFQNIPTESGVDTNSSAVDTAVPGNGTGTSTVAPATSSPAGAPGASMGVQIITPSSAPAAAPATSGADTGGLKAVGPPDATPLPAIEKPTAAPDTVNTIQPGTQPAAQQPNPNGKKTKPEFDKGDESSSKHPKKKGLKKLNPF</sequence>
<evidence type="ECO:0000259" key="6">
    <source>
        <dbReference type="Pfam" id="PF13525"/>
    </source>
</evidence>
<feature type="compositionally biased region" description="Low complexity" evidence="4">
    <location>
        <begin position="499"/>
        <end position="517"/>
    </location>
</feature>
<reference evidence="7" key="1">
    <citation type="journal article" date="2014" name="Int. J. Syst. Evol. Microbiol.">
        <title>Complete genome sequence of Corynebacterium casei LMG S-19264T (=DSM 44701T), isolated from a smear-ripened cheese.</title>
        <authorList>
            <consortium name="US DOE Joint Genome Institute (JGI-PGF)"/>
            <person name="Walter F."/>
            <person name="Albersmeier A."/>
            <person name="Kalinowski J."/>
            <person name="Ruckert C."/>
        </authorList>
    </citation>
    <scope>NUCLEOTIDE SEQUENCE</scope>
    <source>
        <strain evidence="7">CGMCC 1.15447</strain>
    </source>
</reference>
<evidence type="ECO:0000313" key="8">
    <source>
        <dbReference type="Proteomes" id="UP000648801"/>
    </source>
</evidence>
<dbReference type="NCBIfam" id="TIGR03302">
    <property type="entry name" value="OM_YfiO"/>
    <property type="match status" value="1"/>
</dbReference>
<evidence type="ECO:0000256" key="5">
    <source>
        <dbReference type="SAM" id="SignalP"/>
    </source>
</evidence>
<dbReference type="Pfam" id="PF13525">
    <property type="entry name" value="YfiO"/>
    <property type="match status" value="1"/>
</dbReference>
<feature type="domain" description="Outer membrane lipoprotein BamD-like" evidence="6">
    <location>
        <begin position="90"/>
        <end position="276"/>
    </location>
</feature>
<feature type="compositionally biased region" description="Polar residues" evidence="4">
    <location>
        <begin position="26"/>
        <end position="48"/>
    </location>
</feature>
<dbReference type="InterPro" id="IPR039565">
    <property type="entry name" value="BamD-like"/>
</dbReference>
<evidence type="ECO:0000256" key="3">
    <source>
        <dbReference type="ARBA" id="ARBA00023237"/>
    </source>
</evidence>
<feature type="compositionally biased region" description="Basic and acidic residues" evidence="4">
    <location>
        <begin position="57"/>
        <end position="90"/>
    </location>
</feature>
<feature type="compositionally biased region" description="Polar residues" evidence="4">
    <location>
        <begin position="541"/>
        <end position="560"/>
    </location>
</feature>
<evidence type="ECO:0000313" key="7">
    <source>
        <dbReference type="EMBL" id="GGA66831.1"/>
    </source>
</evidence>
<reference evidence="7" key="2">
    <citation type="submission" date="2020-09" db="EMBL/GenBank/DDBJ databases">
        <authorList>
            <person name="Sun Q."/>
            <person name="Zhou Y."/>
        </authorList>
    </citation>
    <scope>NUCLEOTIDE SEQUENCE</scope>
    <source>
        <strain evidence="7">CGMCC 1.15447</strain>
    </source>
</reference>
<name>A0A916RSF4_9BACT</name>
<feature type="compositionally biased region" description="Basic residues" evidence="4">
    <location>
        <begin position="576"/>
        <end position="589"/>
    </location>
</feature>
<evidence type="ECO:0000256" key="4">
    <source>
        <dbReference type="SAM" id="MobiDB-lite"/>
    </source>
</evidence>
<feature type="signal peptide" evidence="5">
    <location>
        <begin position="1"/>
        <end position="23"/>
    </location>
</feature>
<dbReference type="EMBL" id="BMJB01000001">
    <property type="protein sequence ID" value="GGA66831.1"/>
    <property type="molecule type" value="Genomic_DNA"/>
</dbReference>
<keyword evidence="3" id="KW-0998">Cell outer membrane</keyword>
<feature type="compositionally biased region" description="Polar residues" evidence="4">
    <location>
        <begin position="447"/>
        <end position="464"/>
    </location>
</feature>
<feature type="compositionally biased region" description="Basic and acidic residues" evidence="4">
    <location>
        <begin position="563"/>
        <end position="575"/>
    </location>
</feature>
<dbReference type="Proteomes" id="UP000648801">
    <property type="component" value="Unassembled WGS sequence"/>
</dbReference>
<comment type="caution">
    <text evidence="7">The sequence shown here is derived from an EMBL/GenBank/DDBJ whole genome shotgun (WGS) entry which is preliminary data.</text>
</comment>
<keyword evidence="8" id="KW-1185">Reference proteome</keyword>
<evidence type="ECO:0000256" key="1">
    <source>
        <dbReference type="ARBA" id="ARBA00022729"/>
    </source>
</evidence>
<feature type="region of interest" description="Disordered" evidence="4">
    <location>
        <begin position="401"/>
        <end position="589"/>
    </location>
</feature>
<feature type="chain" id="PRO_5037018726" description="Outer membrane lipoprotein BamD-like domain-containing protein" evidence="5">
    <location>
        <begin position="24"/>
        <end position="589"/>
    </location>
</feature>
<dbReference type="AlphaFoldDB" id="A0A916RSF4"/>
<dbReference type="Gene3D" id="1.25.40.10">
    <property type="entry name" value="Tetratricopeptide repeat domain"/>
    <property type="match status" value="1"/>
</dbReference>
<keyword evidence="2" id="KW-0472">Membrane</keyword>
<proteinExistence type="predicted"/>
<feature type="compositionally biased region" description="Low complexity" evidence="4">
    <location>
        <begin position="411"/>
        <end position="445"/>
    </location>
</feature>